<protein>
    <submittedName>
        <fullName evidence="1">Uncharacterized protein</fullName>
    </submittedName>
</protein>
<evidence type="ECO:0000313" key="1">
    <source>
        <dbReference type="EMBL" id="QJA51834.1"/>
    </source>
</evidence>
<dbReference type="EMBL" id="MT144292">
    <property type="protein sequence ID" value="QJA51834.1"/>
    <property type="molecule type" value="Genomic_DNA"/>
</dbReference>
<name>A0A6H1ZW94_9ZZZZ</name>
<dbReference type="AlphaFoldDB" id="A0A6H1ZW94"/>
<gene>
    <name evidence="2" type="ORF">MM415A00170_0045</name>
    <name evidence="1" type="ORF">TM448A02319_0003</name>
    <name evidence="3" type="ORF">TM448B00346_0033</name>
</gene>
<proteinExistence type="predicted"/>
<evidence type="ECO:0000313" key="3">
    <source>
        <dbReference type="EMBL" id="QJH95135.1"/>
    </source>
</evidence>
<dbReference type="EMBL" id="MT142534">
    <property type="protein sequence ID" value="QJA84781.1"/>
    <property type="molecule type" value="Genomic_DNA"/>
</dbReference>
<accession>A0A6H1ZW94</accession>
<reference evidence="1" key="1">
    <citation type="submission" date="2020-03" db="EMBL/GenBank/DDBJ databases">
        <title>The deep terrestrial virosphere.</title>
        <authorList>
            <person name="Holmfeldt K."/>
            <person name="Nilsson E."/>
            <person name="Simone D."/>
            <person name="Lopez-Fernandez M."/>
            <person name="Wu X."/>
            <person name="de Brujin I."/>
            <person name="Lundin D."/>
            <person name="Andersson A."/>
            <person name="Bertilsson S."/>
            <person name="Dopson M."/>
        </authorList>
    </citation>
    <scope>NUCLEOTIDE SEQUENCE</scope>
    <source>
        <strain evidence="2">MM415A00170</strain>
        <strain evidence="1">TM448A02319</strain>
        <strain evidence="3">TM448B00346</strain>
    </source>
</reference>
<organism evidence="1">
    <name type="scientific">viral metagenome</name>
    <dbReference type="NCBI Taxonomy" id="1070528"/>
    <lineage>
        <taxon>unclassified sequences</taxon>
        <taxon>metagenomes</taxon>
        <taxon>organismal metagenomes</taxon>
    </lineage>
</organism>
<sequence>MIPALVAIAVATAYLLHETDWLRIRLLVGDMFETGACCQWRLPDSAVTESMKQELYNLKWGRARHNPGEKERICWRDEL</sequence>
<evidence type="ECO:0000313" key="2">
    <source>
        <dbReference type="EMBL" id="QJA84781.1"/>
    </source>
</evidence>
<dbReference type="EMBL" id="MT144613">
    <property type="protein sequence ID" value="QJH95135.1"/>
    <property type="molecule type" value="Genomic_DNA"/>
</dbReference>